<organism evidence="1 2">
    <name type="scientific">Brassica cretica</name>
    <name type="common">Mustard</name>
    <dbReference type="NCBI Taxonomy" id="69181"/>
    <lineage>
        <taxon>Eukaryota</taxon>
        <taxon>Viridiplantae</taxon>
        <taxon>Streptophyta</taxon>
        <taxon>Embryophyta</taxon>
        <taxon>Tracheophyta</taxon>
        <taxon>Spermatophyta</taxon>
        <taxon>Magnoliopsida</taxon>
        <taxon>eudicotyledons</taxon>
        <taxon>Gunneridae</taxon>
        <taxon>Pentapetalae</taxon>
        <taxon>rosids</taxon>
        <taxon>malvids</taxon>
        <taxon>Brassicales</taxon>
        <taxon>Brassicaceae</taxon>
        <taxon>Brassiceae</taxon>
        <taxon>Brassica</taxon>
    </lineage>
</organism>
<comment type="caution">
    <text evidence="1">The sequence shown here is derived from an EMBL/GenBank/DDBJ whole genome shotgun (WGS) entry which is preliminary data.</text>
</comment>
<gene>
    <name evidence="1" type="ORF">DY000_02009349</name>
</gene>
<keyword evidence="2" id="KW-1185">Reference proteome</keyword>
<dbReference type="Proteomes" id="UP000266723">
    <property type="component" value="Unassembled WGS sequence"/>
</dbReference>
<evidence type="ECO:0000313" key="2">
    <source>
        <dbReference type="Proteomes" id="UP000266723"/>
    </source>
</evidence>
<proteinExistence type="predicted"/>
<reference evidence="1 2" key="1">
    <citation type="journal article" date="2020" name="BMC Genomics">
        <title>Intraspecific diversification of the crop wild relative Brassica cretica Lam. using demographic model selection.</title>
        <authorList>
            <person name="Kioukis A."/>
            <person name="Michalopoulou V.A."/>
            <person name="Briers L."/>
            <person name="Pirintsos S."/>
            <person name="Studholme D.J."/>
            <person name="Pavlidis P."/>
            <person name="Sarris P.F."/>
        </authorList>
    </citation>
    <scope>NUCLEOTIDE SEQUENCE [LARGE SCALE GENOMIC DNA]</scope>
    <source>
        <strain evidence="2">cv. PFS-1207/04</strain>
    </source>
</reference>
<dbReference type="EMBL" id="QGKV02000832">
    <property type="protein sequence ID" value="KAF3549347.1"/>
    <property type="molecule type" value="Genomic_DNA"/>
</dbReference>
<sequence>MSKLLVQLGRQVVQNESVSEPGKRQFLNDASDIGEVLSDDKAGNSSVIGINLEPDDEITWTSERAFER</sequence>
<accession>A0ABQ7CE11</accession>
<protein>
    <submittedName>
        <fullName evidence="1">Uncharacterized protein</fullName>
    </submittedName>
</protein>
<evidence type="ECO:0000313" key="1">
    <source>
        <dbReference type="EMBL" id="KAF3549347.1"/>
    </source>
</evidence>
<name>A0ABQ7CE11_BRACR</name>